<sequence>MSELEPGRLIGSGKEAEVFEYGREVLKLYRLGIAKRSAFREAAILAIIEAFDVPAPRTLGVRTVGERWGVIMTRADGPSFAEAMGGRTEALPVYMKAMVRLQLAIHRHEAVLLPDLKPRLMDRIRRATILGAARQGRLLDRLADMPAGDRLCHGDFHPFNVMGEPDNACIVDWLDATRGEPAADACRSYLLMRGVEPTWASAYLDAYATESGLSPNDILGWLPILAAARLAENVPSETETLMATVDATSV</sequence>
<protein>
    <submittedName>
        <fullName evidence="2">Aminoglycoside phosphotransferase</fullName>
    </submittedName>
</protein>
<evidence type="ECO:0000259" key="1">
    <source>
        <dbReference type="Pfam" id="PF01636"/>
    </source>
</evidence>
<feature type="domain" description="Aminoglycoside phosphotransferase" evidence="1">
    <location>
        <begin position="20"/>
        <end position="208"/>
    </location>
</feature>
<dbReference type="InterPro" id="IPR002575">
    <property type="entry name" value="Aminoglycoside_PTrfase"/>
</dbReference>
<keyword evidence="2" id="KW-0808">Transferase</keyword>
<dbReference type="InterPro" id="IPR051678">
    <property type="entry name" value="AGP_Transferase"/>
</dbReference>
<evidence type="ECO:0000313" key="3">
    <source>
        <dbReference type="Proteomes" id="UP000321058"/>
    </source>
</evidence>
<organism evidence="2 3">
    <name type="scientific">Reyranella soli</name>
    <dbReference type="NCBI Taxonomy" id="1230389"/>
    <lineage>
        <taxon>Bacteria</taxon>
        <taxon>Pseudomonadati</taxon>
        <taxon>Pseudomonadota</taxon>
        <taxon>Alphaproteobacteria</taxon>
        <taxon>Hyphomicrobiales</taxon>
        <taxon>Reyranellaceae</taxon>
        <taxon>Reyranella</taxon>
    </lineage>
</organism>
<dbReference type="GO" id="GO:0016740">
    <property type="term" value="F:transferase activity"/>
    <property type="evidence" value="ECO:0007669"/>
    <property type="project" value="UniProtKB-KW"/>
</dbReference>
<comment type="caution">
    <text evidence="2">The sequence shown here is derived from an EMBL/GenBank/DDBJ whole genome shotgun (WGS) entry which is preliminary data.</text>
</comment>
<dbReference type="Proteomes" id="UP000321058">
    <property type="component" value="Unassembled WGS sequence"/>
</dbReference>
<reference evidence="2 3" key="1">
    <citation type="submission" date="2019-07" db="EMBL/GenBank/DDBJ databases">
        <title>Whole genome shotgun sequence of Reyranella soli NBRC 108950.</title>
        <authorList>
            <person name="Hosoyama A."/>
            <person name="Uohara A."/>
            <person name="Ohji S."/>
            <person name="Ichikawa N."/>
        </authorList>
    </citation>
    <scope>NUCLEOTIDE SEQUENCE [LARGE SCALE GENOMIC DNA]</scope>
    <source>
        <strain evidence="2 3">NBRC 108950</strain>
    </source>
</reference>
<accession>A0A512NKB9</accession>
<gene>
    <name evidence="2" type="ORF">RSO01_65630</name>
</gene>
<keyword evidence="3" id="KW-1185">Reference proteome</keyword>
<dbReference type="InterPro" id="IPR011009">
    <property type="entry name" value="Kinase-like_dom_sf"/>
</dbReference>
<dbReference type="AlphaFoldDB" id="A0A512NKB9"/>
<name>A0A512NKB9_9HYPH</name>
<dbReference type="EMBL" id="BKAJ01000129">
    <property type="protein sequence ID" value="GEP59397.1"/>
    <property type="molecule type" value="Genomic_DNA"/>
</dbReference>
<dbReference type="PANTHER" id="PTHR21310">
    <property type="entry name" value="AMINOGLYCOSIDE PHOSPHOTRANSFERASE-RELATED-RELATED"/>
    <property type="match status" value="1"/>
</dbReference>
<dbReference type="RefSeq" id="WP_147154781.1">
    <property type="nucleotide sequence ID" value="NZ_BKAJ01000129.1"/>
</dbReference>
<evidence type="ECO:0000313" key="2">
    <source>
        <dbReference type="EMBL" id="GEP59397.1"/>
    </source>
</evidence>
<proteinExistence type="predicted"/>
<dbReference type="SUPFAM" id="SSF56112">
    <property type="entry name" value="Protein kinase-like (PK-like)"/>
    <property type="match status" value="1"/>
</dbReference>
<dbReference type="OrthoDB" id="9777791at2"/>
<dbReference type="Pfam" id="PF01636">
    <property type="entry name" value="APH"/>
    <property type="match status" value="1"/>
</dbReference>
<dbReference type="Gene3D" id="3.90.1200.10">
    <property type="match status" value="1"/>
</dbReference>